<name>A0A8D8E2H1_CULPI</name>
<dbReference type="InterPro" id="IPR057251">
    <property type="entry name" value="FP_C"/>
</dbReference>
<dbReference type="PANTHER" id="PTHR37445">
    <property type="entry name" value="PROTEIN CBG24663"/>
    <property type="match status" value="1"/>
</dbReference>
<evidence type="ECO:0000256" key="1">
    <source>
        <dbReference type="SAM" id="Coils"/>
    </source>
</evidence>
<feature type="region of interest" description="Disordered" evidence="2">
    <location>
        <begin position="1"/>
        <end position="38"/>
    </location>
</feature>
<accession>A0A8D8E2H1</accession>
<keyword evidence="1" id="KW-0175">Coiled coil</keyword>
<reference evidence="4" key="1">
    <citation type="submission" date="2021-05" db="EMBL/GenBank/DDBJ databases">
        <authorList>
            <person name="Alioto T."/>
            <person name="Alioto T."/>
            <person name="Gomez Garrido J."/>
        </authorList>
    </citation>
    <scope>NUCLEOTIDE SEQUENCE</scope>
</reference>
<feature type="domain" description="FP protein C-terminal" evidence="3">
    <location>
        <begin position="243"/>
        <end position="294"/>
    </location>
</feature>
<evidence type="ECO:0000313" key="4">
    <source>
        <dbReference type="EMBL" id="CAG6518995.1"/>
    </source>
</evidence>
<dbReference type="AlphaFoldDB" id="A0A8D8E2H1"/>
<evidence type="ECO:0000256" key="2">
    <source>
        <dbReference type="SAM" id="MobiDB-lite"/>
    </source>
</evidence>
<evidence type="ECO:0000259" key="3">
    <source>
        <dbReference type="Pfam" id="PF25298"/>
    </source>
</evidence>
<dbReference type="EMBL" id="HBUE01178569">
    <property type="protein sequence ID" value="CAG6518995.1"/>
    <property type="molecule type" value="Transcribed_RNA"/>
</dbReference>
<dbReference type="PANTHER" id="PTHR37445:SF3">
    <property type="entry name" value="ZINC FINGER PHD-TYPE DOMAIN-CONTAINING PROTEIN"/>
    <property type="match status" value="1"/>
</dbReference>
<feature type="coiled-coil region" evidence="1">
    <location>
        <begin position="62"/>
        <end position="89"/>
    </location>
</feature>
<sequence length="297" mass="33548">MPTETRSNSKKRSVISPTQGQEQEAADRPAKKTLHGSANVMANPLTLTDLHKLLKNEITSSKEEIQTDIKGVQRDLRELKQDVDEVKASQVFINKEFETFRENLTSLSGKVEENVAGLATLQHGQLHVTSQLGELNNALNDVKQEQLANNVLISNVIKTAPEDLSSVLIKICETLNVHLFDRDVVSITRLMSKNTKQIEPILVQFSNRVVKEKIISAAKNITLSCRNLGFDIDQRIYINHHLTPHNQVIMQAARNFKNKNGFRFAWFARGKIFIKRDETSATIRICKEEDLLSIKIA</sequence>
<organism evidence="4">
    <name type="scientific">Culex pipiens</name>
    <name type="common">House mosquito</name>
    <dbReference type="NCBI Taxonomy" id="7175"/>
    <lineage>
        <taxon>Eukaryota</taxon>
        <taxon>Metazoa</taxon>
        <taxon>Ecdysozoa</taxon>
        <taxon>Arthropoda</taxon>
        <taxon>Hexapoda</taxon>
        <taxon>Insecta</taxon>
        <taxon>Pterygota</taxon>
        <taxon>Neoptera</taxon>
        <taxon>Endopterygota</taxon>
        <taxon>Diptera</taxon>
        <taxon>Nematocera</taxon>
        <taxon>Culicoidea</taxon>
        <taxon>Culicidae</taxon>
        <taxon>Culicinae</taxon>
        <taxon>Culicini</taxon>
        <taxon>Culex</taxon>
        <taxon>Culex</taxon>
    </lineage>
</organism>
<dbReference type="EMBL" id="HBUE01284144">
    <property type="protein sequence ID" value="CAG6570543.1"/>
    <property type="molecule type" value="Transcribed_RNA"/>
</dbReference>
<protein>
    <submittedName>
        <fullName evidence="4">(northern house mosquito) hypothetical protein</fullName>
    </submittedName>
</protein>
<proteinExistence type="predicted"/>
<dbReference type="Pfam" id="PF25298">
    <property type="entry name" value="Baculo_FP_2nd"/>
    <property type="match status" value="1"/>
</dbReference>